<dbReference type="SUPFAM" id="SSF55811">
    <property type="entry name" value="Nudix"/>
    <property type="match status" value="1"/>
</dbReference>
<evidence type="ECO:0000256" key="5">
    <source>
        <dbReference type="ARBA" id="ARBA00023235"/>
    </source>
</evidence>
<evidence type="ECO:0000256" key="1">
    <source>
        <dbReference type="ARBA" id="ARBA00004826"/>
    </source>
</evidence>
<dbReference type="InterPro" id="IPR015797">
    <property type="entry name" value="NUDIX_hydrolase-like_dom_sf"/>
</dbReference>
<evidence type="ECO:0000313" key="7">
    <source>
        <dbReference type="EMBL" id="OIO13196.1"/>
    </source>
</evidence>
<organism evidence="7 8">
    <name type="scientific">Candidatus Gottesmanbacteria bacterium CG1_02_37_22</name>
    <dbReference type="NCBI Taxonomy" id="1805209"/>
    <lineage>
        <taxon>Bacteria</taxon>
        <taxon>Candidatus Gottesmaniibacteriota</taxon>
    </lineage>
</organism>
<comment type="pathway">
    <text evidence="1">Isoprenoid biosynthesis; dimethylallyl diphosphate biosynthesis; dimethylallyl diphosphate from isopentenyl diphosphate: step 1/1.</text>
</comment>
<evidence type="ECO:0000256" key="4">
    <source>
        <dbReference type="ARBA" id="ARBA00023229"/>
    </source>
</evidence>
<dbReference type="EMBL" id="MNUY01000065">
    <property type="protein sequence ID" value="OIO13196.1"/>
    <property type="molecule type" value="Genomic_DNA"/>
</dbReference>
<keyword evidence="5" id="KW-0413">Isomerase</keyword>
<dbReference type="UniPathway" id="UPA00059">
    <property type="reaction ID" value="UER00104"/>
</dbReference>
<dbReference type="GO" id="GO:0005737">
    <property type="term" value="C:cytoplasm"/>
    <property type="evidence" value="ECO:0007669"/>
    <property type="project" value="TreeGrafter"/>
</dbReference>
<protein>
    <recommendedName>
        <fullName evidence="3">isopentenyl-diphosphate Delta-isomerase</fullName>
        <ecNumber evidence="3">5.3.3.2</ecNumber>
    </recommendedName>
</protein>
<dbReference type="Gene3D" id="3.90.79.10">
    <property type="entry name" value="Nucleoside Triphosphate Pyrophosphohydrolase"/>
    <property type="match status" value="1"/>
</dbReference>
<dbReference type="PANTHER" id="PTHR10885">
    <property type="entry name" value="ISOPENTENYL-DIPHOSPHATE DELTA-ISOMERASE"/>
    <property type="match status" value="1"/>
</dbReference>
<evidence type="ECO:0000259" key="6">
    <source>
        <dbReference type="PROSITE" id="PS51462"/>
    </source>
</evidence>
<gene>
    <name evidence="7" type="ORF">AUJ73_04085</name>
</gene>
<accession>A0A1J4TM20</accession>
<proteinExistence type="inferred from homology"/>
<feature type="domain" description="Nudix hydrolase" evidence="6">
    <location>
        <begin position="44"/>
        <end position="175"/>
    </location>
</feature>
<comment type="similarity">
    <text evidence="2">Belongs to the IPP isomerase type 1 family.</text>
</comment>
<dbReference type="NCBIfam" id="NF002995">
    <property type="entry name" value="PRK03759.1"/>
    <property type="match status" value="1"/>
</dbReference>
<dbReference type="PIRSF" id="PIRSF018427">
    <property type="entry name" value="Isopntndiph_ism"/>
    <property type="match status" value="1"/>
</dbReference>
<dbReference type="GO" id="GO:0009240">
    <property type="term" value="P:isopentenyl diphosphate biosynthetic process"/>
    <property type="evidence" value="ECO:0007669"/>
    <property type="project" value="TreeGrafter"/>
</dbReference>
<comment type="caution">
    <text evidence="7">The sequence shown here is derived from an EMBL/GenBank/DDBJ whole genome shotgun (WGS) entry which is preliminary data.</text>
</comment>
<dbReference type="GO" id="GO:0004452">
    <property type="term" value="F:isopentenyl-diphosphate delta-isomerase activity"/>
    <property type="evidence" value="ECO:0007669"/>
    <property type="project" value="UniProtKB-EC"/>
</dbReference>
<keyword evidence="4" id="KW-0414">Isoprene biosynthesis</keyword>
<dbReference type="InterPro" id="IPR000086">
    <property type="entry name" value="NUDIX_hydrolase_dom"/>
</dbReference>
<dbReference type="PROSITE" id="PS51462">
    <property type="entry name" value="NUDIX"/>
    <property type="match status" value="1"/>
</dbReference>
<dbReference type="CDD" id="cd02885">
    <property type="entry name" value="NUDIX_IPP_Isomerase"/>
    <property type="match status" value="1"/>
</dbReference>
<evidence type="ECO:0000313" key="8">
    <source>
        <dbReference type="Proteomes" id="UP000183120"/>
    </source>
</evidence>
<dbReference type="InterPro" id="IPR011876">
    <property type="entry name" value="IsopentenylPP_isomerase_typ1"/>
</dbReference>
<dbReference type="Pfam" id="PF00293">
    <property type="entry name" value="NUDIX"/>
    <property type="match status" value="1"/>
</dbReference>
<dbReference type="Proteomes" id="UP000183120">
    <property type="component" value="Unassembled WGS sequence"/>
</dbReference>
<reference evidence="7 8" key="1">
    <citation type="journal article" date="2016" name="Environ. Microbiol.">
        <title>Genomic resolution of a cold subsurface aquifer community provides metabolic insights for novel microbes adapted to high CO concentrations.</title>
        <authorList>
            <person name="Probst A.J."/>
            <person name="Castelle C.J."/>
            <person name="Singh A."/>
            <person name="Brown C.T."/>
            <person name="Anantharaman K."/>
            <person name="Sharon I."/>
            <person name="Hug L.A."/>
            <person name="Burstein D."/>
            <person name="Emerson J.B."/>
            <person name="Thomas B.C."/>
            <person name="Banfield J.F."/>
        </authorList>
    </citation>
    <scope>NUCLEOTIDE SEQUENCE [LARGE SCALE GENOMIC DNA]</scope>
    <source>
        <strain evidence="7">CG1_02_37_22</strain>
    </source>
</reference>
<evidence type="ECO:0000256" key="3">
    <source>
        <dbReference type="ARBA" id="ARBA00012057"/>
    </source>
</evidence>
<dbReference type="PANTHER" id="PTHR10885:SF0">
    <property type="entry name" value="ISOPENTENYL-DIPHOSPHATE DELTA-ISOMERASE"/>
    <property type="match status" value="1"/>
</dbReference>
<name>A0A1J4TM20_9BACT</name>
<dbReference type="STRING" id="1805209.AUJ73_04085"/>
<dbReference type="AlphaFoldDB" id="A0A1J4TM20"/>
<dbReference type="GO" id="GO:0050992">
    <property type="term" value="P:dimethylallyl diphosphate biosynthetic process"/>
    <property type="evidence" value="ECO:0007669"/>
    <property type="project" value="UniProtKB-UniPathway"/>
</dbReference>
<evidence type="ECO:0000256" key="2">
    <source>
        <dbReference type="ARBA" id="ARBA00007579"/>
    </source>
</evidence>
<dbReference type="EC" id="5.3.3.2" evidence="3"/>
<sequence length="186" mass="21311">MNNSYHLHDLNGERTEQLLILVDKESGEKTGEATREACHKGKGLVHLAFIAFIIDGKRNIVLAKRSEKKSLWPGFWDTAVVSHVLPGETAGKAAERRAKEEMGVDMEFETIGSFYYFAKHNEYSENEYCHVLIGKTDKKLTSNPVEISEVRNVPYAKMQNEINAHKELFTPWFLLAMEKYNLSKYI</sequence>